<geneLocation type="plasmid" evidence="2 3">
    <name>pSC2</name>
</geneLocation>
<evidence type="ECO:0000313" key="3">
    <source>
        <dbReference type="Proteomes" id="UP000006868"/>
    </source>
</evidence>
<feature type="transmembrane region" description="Helical" evidence="1">
    <location>
        <begin position="12"/>
        <end position="33"/>
    </location>
</feature>
<dbReference type="RefSeq" id="WP_043886190.1">
    <property type="nucleotide sequence ID" value="NC_014628.2"/>
</dbReference>
<evidence type="ECO:0000313" key="2">
    <source>
        <dbReference type="EMBL" id="ADO59662.2"/>
    </source>
</evidence>
<dbReference type="OrthoDB" id="1739925at2"/>
<feature type="transmembrane region" description="Helical" evidence="1">
    <location>
        <begin position="91"/>
        <end position="114"/>
    </location>
</feature>
<dbReference type="EMBL" id="CP002214">
    <property type="protein sequence ID" value="ADO59662.2"/>
    <property type="molecule type" value="Genomic_DNA"/>
</dbReference>
<feature type="transmembrane region" description="Helical" evidence="1">
    <location>
        <begin position="39"/>
        <end position="57"/>
    </location>
</feature>
<protein>
    <recommendedName>
        <fullName evidence="4">DUF5362 domain-containing protein</fullName>
    </recommendedName>
</protein>
<dbReference type="HOGENOM" id="CLU_168850_0_0_9"/>
<dbReference type="AlphaFoldDB" id="E3EJR4"/>
<keyword evidence="1" id="KW-0812">Transmembrane</keyword>
<keyword evidence="1" id="KW-1133">Transmembrane helix</keyword>
<dbReference type="InterPro" id="IPR035287">
    <property type="entry name" value="DUF5362"/>
</dbReference>
<dbReference type="Proteomes" id="UP000006868">
    <property type="component" value="Plasmid pSC2"/>
</dbReference>
<organism evidence="2 3">
    <name type="scientific">Paenibacillus polymyxa (strain SC2)</name>
    <name type="common">Bacillus polymyxa</name>
    <dbReference type="NCBI Taxonomy" id="886882"/>
    <lineage>
        <taxon>Bacteria</taxon>
        <taxon>Bacillati</taxon>
        <taxon>Bacillota</taxon>
        <taxon>Bacilli</taxon>
        <taxon>Bacillales</taxon>
        <taxon>Paenibacillaceae</taxon>
        <taxon>Paenibacillus</taxon>
    </lineage>
</organism>
<evidence type="ECO:0000256" key="1">
    <source>
        <dbReference type="SAM" id="Phobius"/>
    </source>
</evidence>
<dbReference type="Pfam" id="PF17319">
    <property type="entry name" value="DUF5362"/>
    <property type="match status" value="1"/>
</dbReference>
<evidence type="ECO:0008006" key="4">
    <source>
        <dbReference type="Google" id="ProtNLM"/>
    </source>
</evidence>
<gene>
    <name evidence="2" type="ORF">PPSC2_26810</name>
</gene>
<dbReference type="KEGG" id="ppm:PPSC2_26810"/>
<name>E3EJR4_PAEPS</name>
<keyword evidence="2" id="KW-0614">Plasmid</keyword>
<accession>E3EJR4</accession>
<dbReference type="PATRIC" id="fig|886882.15.peg.5667"/>
<reference evidence="2 3" key="1">
    <citation type="journal article" date="2011" name="J. Bacteriol.">
        <title>Complete genome sequence of Paenibacillus polymyxa SC2, a strain of plant growth-promoting Rhizobacterium with broad-spectrum antimicrobial activity.</title>
        <authorList>
            <person name="Ma M."/>
            <person name="Wang C."/>
            <person name="Ding Y."/>
            <person name="Li L."/>
            <person name="Shen D."/>
            <person name="Jiang X."/>
            <person name="Guan D."/>
            <person name="Cao F."/>
            <person name="Chen H."/>
            <person name="Feng R."/>
            <person name="Wang X."/>
            <person name="Ge Y."/>
            <person name="Yao L."/>
            <person name="Bing X."/>
            <person name="Yang X."/>
            <person name="Li J."/>
            <person name="Du B."/>
        </authorList>
    </citation>
    <scope>NUCLEOTIDE SEQUENCE [LARGE SCALE GENOMIC DNA]</scope>
    <source>
        <strain evidence="2 3">SC2</strain>
        <plasmid evidence="3">pSC2</plasmid>
    </source>
</reference>
<keyword evidence="1" id="KW-0472">Membrane</keyword>
<sequence>MNQFNVTKHIRSLVFWCRFLGFVTIASGIISIFAGLVPFILPALLGVIPIVLGVFLLKAAKMASEFLQNSSEQSMESMLEYLAKYFKIQGIYTIVALSVCVFMFIVFGVFSILAGS</sequence>
<proteinExistence type="predicted"/>